<proteinExistence type="predicted"/>
<name>A0A4Y8ZQJ6_9SPHN</name>
<accession>A0A4Y8ZQJ6</accession>
<evidence type="ECO:0000313" key="3">
    <source>
        <dbReference type="Proteomes" id="UP000298213"/>
    </source>
</evidence>
<reference evidence="2 3" key="1">
    <citation type="submission" date="2019-03" db="EMBL/GenBank/DDBJ databases">
        <title>Genome sequence of Sphingomonas sp. 17J27-24.</title>
        <authorList>
            <person name="Kim M."/>
            <person name="Maeng S."/>
            <person name="Sathiyaraj S."/>
        </authorList>
    </citation>
    <scope>NUCLEOTIDE SEQUENCE [LARGE SCALE GENOMIC DNA]</scope>
    <source>
        <strain evidence="2 3">17J27-24</strain>
    </source>
</reference>
<dbReference type="RefSeq" id="WP_135086650.1">
    <property type="nucleotide sequence ID" value="NZ_SPDV01000018.1"/>
</dbReference>
<evidence type="ECO:0000313" key="2">
    <source>
        <dbReference type="EMBL" id="TFI58291.1"/>
    </source>
</evidence>
<sequence length="81" mass="9051">MIAAVFRGLIQKEIRMDQGGKCLRRRLQDTSRTPFHRKTVGFLWLHMGASGGARAARKEKASKNNAPNGTIAGFRRETARP</sequence>
<protein>
    <submittedName>
        <fullName evidence="2">Uncharacterized protein</fullName>
    </submittedName>
</protein>
<comment type="caution">
    <text evidence="2">The sequence shown here is derived from an EMBL/GenBank/DDBJ whole genome shotgun (WGS) entry which is preliminary data.</text>
</comment>
<dbReference type="OrthoDB" id="9852609at2"/>
<gene>
    <name evidence="2" type="ORF">E2493_10915</name>
</gene>
<dbReference type="AlphaFoldDB" id="A0A4Y8ZQJ6"/>
<feature type="region of interest" description="Disordered" evidence="1">
    <location>
        <begin position="54"/>
        <end position="81"/>
    </location>
</feature>
<dbReference type="Proteomes" id="UP000298213">
    <property type="component" value="Unassembled WGS sequence"/>
</dbReference>
<organism evidence="2 3">
    <name type="scientific">Sphingomonas parva</name>
    <dbReference type="NCBI Taxonomy" id="2555898"/>
    <lineage>
        <taxon>Bacteria</taxon>
        <taxon>Pseudomonadati</taxon>
        <taxon>Pseudomonadota</taxon>
        <taxon>Alphaproteobacteria</taxon>
        <taxon>Sphingomonadales</taxon>
        <taxon>Sphingomonadaceae</taxon>
        <taxon>Sphingomonas</taxon>
    </lineage>
</organism>
<keyword evidence="3" id="KW-1185">Reference proteome</keyword>
<dbReference type="EMBL" id="SPDV01000018">
    <property type="protein sequence ID" value="TFI58291.1"/>
    <property type="molecule type" value="Genomic_DNA"/>
</dbReference>
<evidence type="ECO:0000256" key="1">
    <source>
        <dbReference type="SAM" id="MobiDB-lite"/>
    </source>
</evidence>